<name>A0A261G8W4_9BIFI</name>
<evidence type="ECO:0000313" key="1">
    <source>
        <dbReference type="EMBL" id="OZG67869.1"/>
    </source>
</evidence>
<reference evidence="1 2" key="1">
    <citation type="journal article" date="2017" name="BMC Genomics">
        <title>Comparative genomic and phylogenomic analyses of the Bifidobacteriaceae family.</title>
        <authorList>
            <person name="Lugli G.A."/>
            <person name="Milani C."/>
            <person name="Turroni F."/>
            <person name="Duranti S."/>
            <person name="Mancabelli L."/>
            <person name="Mangifesta M."/>
            <person name="Ferrario C."/>
            <person name="Modesto M."/>
            <person name="Mattarelli P."/>
            <person name="Jiri K."/>
            <person name="van Sinderen D."/>
            <person name="Ventura M."/>
        </authorList>
    </citation>
    <scope>NUCLEOTIDE SEQUENCE [LARGE SCALE GENOMIC DNA]</scope>
    <source>
        <strain evidence="1 2">LMG 28769</strain>
    </source>
</reference>
<accession>A0A261G8W4</accession>
<dbReference type="AlphaFoldDB" id="A0A261G8W4"/>
<sequence length="84" mass="8947">MGILSSLPYAAHSDAEITTSAQLGNDGFNSSSIDGLDSSGTHLKCYESVQRRHPIALALQIRLEASTRSPVRMGHGVAETDVYS</sequence>
<evidence type="ECO:0000313" key="2">
    <source>
        <dbReference type="Proteomes" id="UP000216451"/>
    </source>
</evidence>
<dbReference type="EMBL" id="MWXA01000003">
    <property type="protein sequence ID" value="OZG67869.1"/>
    <property type="molecule type" value="Genomic_DNA"/>
</dbReference>
<gene>
    <name evidence="1" type="ORF">BAQU_0514</name>
</gene>
<dbReference type="Proteomes" id="UP000216451">
    <property type="component" value="Unassembled WGS sequence"/>
</dbReference>
<comment type="caution">
    <text evidence="1">The sequence shown here is derived from an EMBL/GenBank/DDBJ whole genome shotgun (WGS) entry which is preliminary data.</text>
</comment>
<keyword evidence="2" id="KW-1185">Reference proteome</keyword>
<proteinExistence type="predicted"/>
<protein>
    <submittedName>
        <fullName evidence="1">Uncharacterized protein</fullName>
    </submittedName>
</protein>
<organism evidence="1 2">
    <name type="scientific">Bifidobacterium aquikefiri</name>
    <dbReference type="NCBI Taxonomy" id="1653207"/>
    <lineage>
        <taxon>Bacteria</taxon>
        <taxon>Bacillati</taxon>
        <taxon>Actinomycetota</taxon>
        <taxon>Actinomycetes</taxon>
        <taxon>Bifidobacteriales</taxon>
        <taxon>Bifidobacteriaceae</taxon>
        <taxon>Bifidobacterium</taxon>
    </lineage>
</organism>